<keyword evidence="2" id="KW-1185">Reference proteome</keyword>
<proteinExistence type="predicted"/>
<dbReference type="AlphaFoldDB" id="A0A250XNT5"/>
<reference evidence="1 2" key="1">
    <citation type="submission" date="2017-08" db="EMBL/GenBank/DDBJ databases">
        <title>Acidophilic green algal genome provides insights into adaptation to an acidic environment.</title>
        <authorList>
            <person name="Hirooka S."/>
            <person name="Hirose Y."/>
            <person name="Kanesaki Y."/>
            <person name="Higuchi S."/>
            <person name="Fujiwara T."/>
            <person name="Onuma R."/>
            <person name="Era A."/>
            <person name="Ohbayashi R."/>
            <person name="Uzuka A."/>
            <person name="Nozaki H."/>
            <person name="Yoshikawa H."/>
            <person name="Miyagishima S.Y."/>
        </authorList>
    </citation>
    <scope>NUCLEOTIDE SEQUENCE [LARGE SCALE GENOMIC DNA]</scope>
    <source>
        <strain evidence="1 2">NIES-2499</strain>
    </source>
</reference>
<sequence>MKVHQQRREQAGEDLQRDVRDCHQSLLSPFWAGAPGVDAWTRDHPEEVIPDAASILGTCMSFSSTCSMATMNRRHAETHSVRPERAACGIPRRVSTLFFEPGLPDLARPCPLRVLNRYVKRRGNPPADAGGHGDVFWFDTFDFRKIKPSRSNFAWSITTDGVGMCTTFEMPPVAMGSALAASYSPSPGDVVIGNDPGRINIYYMVGLYGGNPAVMKLTRKQYYTESGATSARYKTERWNRGIQTHLDALSTASTKGVSWTAHEWCLRTTSGGPVVRVLETEMGEATAFAIRWQETRLR</sequence>
<evidence type="ECO:0000313" key="2">
    <source>
        <dbReference type="Proteomes" id="UP000232323"/>
    </source>
</evidence>
<name>A0A250XNT5_9CHLO</name>
<comment type="caution">
    <text evidence="1">The sequence shown here is derived from an EMBL/GenBank/DDBJ whole genome shotgun (WGS) entry which is preliminary data.</text>
</comment>
<protein>
    <submittedName>
        <fullName evidence="1">Uncharacterized protein</fullName>
    </submittedName>
</protein>
<evidence type="ECO:0000313" key="1">
    <source>
        <dbReference type="EMBL" id="GAX84755.1"/>
    </source>
</evidence>
<dbReference type="EMBL" id="BEGY01000135">
    <property type="protein sequence ID" value="GAX84755.1"/>
    <property type="molecule type" value="Genomic_DNA"/>
</dbReference>
<accession>A0A250XNT5</accession>
<gene>
    <name evidence="1" type="ORF">CEUSTIGMA_g12177.t1</name>
</gene>
<dbReference type="OrthoDB" id="557071at2759"/>
<dbReference type="Proteomes" id="UP000232323">
    <property type="component" value="Unassembled WGS sequence"/>
</dbReference>
<organism evidence="1 2">
    <name type="scientific">Chlamydomonas eustigma</name>
    <dbReference type="NCBI Taxonomy" id="1157962"/>
    <lineage>
        <taxon>Eukaryota</taxon>
        <taxon>Viridiplantae</taxon>
        <taxon>Chlorophyta</taxon>
        <taxon>core chlorophytes</taxon>
        <taxon>Chlorophyceae</taxon>
        <taxon>CS clade</taxon>
        <taxon>Chlamydomonadales</taxon>
        <taxon>Chlamydomonadaceae</taxon>
        <taxon>Chlamydomonas</taxon>
    </lineage>
</organism>
<dbReference type="STRING" id="1157962.A0A250XNT5"/>